<feature type="compositionally biased region" description="Low complexity" evidence="11">
    <location>
        <begin position="98"/>
        <end position="107"/>
    </location>
</feature>
<evidence type="ECO:0000256" key="4">
    <source>
        <dbReference type="ARBA" id="ARBA00022692"/>
    </source>
</evidence>
<protein>
    <recommendedName>
        <fullName evidence="17">Transmembrane protein 237</fullName>
    </recommendedName>
</protein>
<comment type="similarity">
    <text evidence="3">Belongs to the TMEM237 family.</text>
</comment>
<dbReference type="PANTHER" id="PTHR28388">
    <property type="entry name" value="TRANSMEMBRANE PROTEIN 237"/>
    <property type="match status" value="1"/>
</dbReference>
<proteinExistence type="inferred from homology"/>
<keyword evidence="9" id="KW-0966">Cell projection</keyword>
<evidence type="ECO:0000313" key="14">
    <source>
        <dbReference type="EMBL" id="CAF0967167.1"/>
    </source>
</evidence>
<dbReference type="AlphaFoldDB" id="A0A813NR93"/>
<evidence type="ECO:0000256" key="7">
    <source>
        <dbReference type="ARBA" id="ARBA00023069"/>
    </source>
</evidence>
<name>A0A813NR93_9BILA</name>
<keyword evidence="4 12" id="KW-0812">Transmembrane</keyword>
<evidence type="ECO:0000256" key="10">
    <source>
        <dbReference type="ARBA" id="ARBA00025631"/>
    </source>
</evidence>
<evidence type="ECO:0000256" key="3">
    <source>
        <dbReference type="ARBA" id="ARBA00008783"/>
    </source>
</evidence>
<dbReference type="Pfam" id="PF15383">
    <property type="entry name" value="TMEM237"/>
    <property type="match status" value="1"/>
</dbReference>
<comment type="function">
    <text evidence="10">Component of the transition zone in primary cilia. Required for ciliogenesis.</text>
</comment>
<dbReference type="GO" id="GO:0035869">
    <property type="term" value="C:ciliary transition zone"/>
    <property type="evidence" value="ECO:0007669"/>
    <property type="project" value="TreeGrafter"/>
</dbReference>
<dbReference type="EMBL" id="CAJNOM010000067">
    <property type="protein sequence ID" value="CAF0967167.1"/>
    <property type="molecule type" value="Genomic_DNA"/>
</dbReference>
<evidence type="ECO:0000256" key="2">
    <source>
        <dbReference type="ARBA" id="ARBA00004141"/>
    </source>
</evidence>
<evidence type="ECO:0000256" key="6">
    <source>
        <dbReference type="ARBA" id="ARBA00022989"/>
    </source>
</evidence>
<feature type="transmembrane region" description="Helical" evidence="12">
    <location>
        <begin position="217"/>
        <end position="241"/>
    </location>
</feature>
<keyword evidence="7" id="KW-0969">Cilium</keyword>
<reference evidence="13" key="1">
    <citation type="submission" date="2021-02" db="EMBL/GenBank/DDBJ databases">
        <authorList>
            <person name="Nowell W R."/>
        </authorList>
    </citation>
    <scope>NUCLEOTIDE SEQUENCE</scope>
</reference>
<feature type="transmembrane region" description="Helical" evidence="12">
    <location>
        <begin position="253"/>
        <end position="274"/>
    </location>
</feature>
<keyword evidence="8 12" id="KW-0472">Membrane</keyword>
<comment type="subcellular location">
    <subcellularLocation>
        <location evidence="1">Cell projection</location>
        <location evidence="1">Cilium</location>
    </subcellularLocation>
    <subcellularLocation>
        <location evidence="2">Membrane</location>
        <topology evidence="2">Multi-pass membrane protein</topology>
    </subcellularLocation>
</comment>
<evidence type="ECO:0000256" key="1">
    <source>
        <dbReference type="ARBA" id="ARBA00004138"/>
    </source>
</evidence>
<evidence type="ECO:0000256" key="11">
    <source>
        <dbReference type="SAM" id="MobiDB-lite"/>
    </source>
</evidence>
<evidence type="ECO:0000256" key="9">
    <source>
        <dbReference type="ARBA" id="ARBA00023273"/>
    </source>
</evidence>
<keyword evidence="15" id="KW-1185">Reference proteome</keyword>
<gene>
    <name evidence="13" type="ORF">BJG266_LOCUS1906</name>
    <name evidence="14" type="ORF">QVE165_LOCUS13135</name>
</gene>
<feature type="region of interest" description="Disordered" evidence="11">
    <location>
        <begin position="1"/>
        <end position="107"/>
    </location>
</feature>
<dbReference type="InterPro" id="IPR029409">
    <property type="entry name" value="TMEM237"/>
</dbReference>
<comment type="caution">
    <text evidence="13">The sequence shown here is derived from an EMBL/GenBank/DDBJ whole genome shotgun (WGS) entry which is preliminary data.</text>
</comment>
<evidence type="ECO:0000313" key="13">
    <source>
        <dbReference type="EMBL" id="CAF0741957.1"/>
    </source>
</evidence>
<feature type="transmembrane region" description="Helical" evidence="12">
    <location>
        <begin position="351"/>
        <end position="369"/>
    </location>
</feature>
<keyword evidence="5" id="KW-0970">Cilium biogenesis/degradation</keyword>
<dbReference type="Proteomes" id="UP000663832">
    <property type="component" value="Unassembled WGS sequence"/>
</dbReference>
<dbReference type="PANTHER" id="PTHR28388:SF1">
    <property type="entry name" value="TRANSMEMBRANE PROTEIN 237"/>
    <property type="match status" value="1"/>
</dbReference>
<evidence type="ECO:0000313" key="16">
    <source>
        <dbReference type="Proteomes" id="UP000663877"/>
    </source>
</evidence>
<sequence length="406" mass="45584">MATLGIGQGENQRRRLPKLIPPNPGGGSSDDTPRTTTGDESARQRRRDRQQSARQQTPDGRETISSPSIKELPLPPRSNQSEERDPTKRRKARRRVKSSSQLEQEPSLLRGLEDEVIVEKSKRSNEFVLPDLLLSSTYAGNTASKSAPTPRIYVENKKTFSSVNKDAATVRIGNRSGQSPYTLGHDDSYTFQQQTAEVLKRYTVHVAKQTHAAFQKFFLFIHGINSGYALWVCVFSFVFISGEGSEFFTIYRTIALITHLLFYLFLAICMVDVLDRIDPVKFNRTVLLQSITAQNAAPALIFYMVAMVTNLVMMKTEDQLRMTLYNSDVNGTISSINDIATNQGDLWKNLTAVRAAFSVVGWFIVSIHAKNDRLSTMIKNTEEKAFYEELKIEQNTVPLVAGMNSA</sequence>
<dbReference type="GO" id="GO:0016020">
    <property type="term" value="C:membrane"/>
    <property type="evidence" value="ECO:0007669"/>
    <property type="project" value="UniProtKB-SubCell"/>
</dbReference>
<evidence type="ECO:0000256" key="8">
    <source>
        <dbReference type="ARBA" id="ARBA00023136"/>
    </source>
</evidence>
<evidence type="ECO:0000313" key="15">
    <source>
        <dbReference type="Proteomes" id="UP000663832"/>
    </source>
</evidence>
<organism evidence="13 16">
    <name type="scientific">Adineta steineri</name>
    <dbReference type="NCBI Taxonomy" id="433720"/>
    <lineage>
        <taxon>Eukaryota</taxon>
        <taxon>Metazoa</taxon>
        <taxon>Spiralia</taxon>
        <taxon>Gnathifera</taxon>
        <taxon>Rotifera</taxon>
        <taxon>Eurotatoria</taxon>
        <taxon>Bdelloidea</taxon>
        <taxon>Adinetida</taxon>
        <taxon>Adinetidae</taxon>
        <taxon>Adineta</taxon>
    </lineage>
</organism>
<dbReference type="OrthoDB" id="550113at2759"/>
<evidence type="ECO:0008006" key="17">
    <source>
        <dbReference type="Google" id="ProtNLM"/>
    </source>
</evidence>
<feature type="compositionally biased region" description="Basic residues" evidence="11">
    <location>
        <begin position="87"/>
        <end position="97"/>
    </location>
</feature>
<dbReference type="Proteomes" id="UP000663877">
    <property type="component" value="Unassembled WGS sequence"/>
</dbReference>
<accession>A0A813NR93</accession>
<dbReference type="GO" id="GO:0060271">
    <property type="term" value="P:cilium assembly"/>
    <property type="evidence" value="ECO:0007669"/>
    <property type="project" value="TreeGrafter"/>
</dbReference>
<evidence type="ECO:0000256" key="12">
    <source>
        <dbReference type="SAM" id="Phobius"/>
    </source>
</evidence>
<dbReference type="EMBL" id="CAJNOI010000004">
    <property type="protein sequence ID" value="CAF0741957.1"/>
    <property type="molecule type" value="Genomic_DNA"/>
</dbReference>
<evidence type="ECO:0000256" key="5">
    <source>
        <dbReference type="ARBA" id="ARBA00022794"/>
    </source>
</evidence>
<keyword evidence="6 12" id="KW-1133">Transmembrane helix</keyword>
<feature type="transmembrane region" description="Helical" evidence="12">
    <location>
        <begin position="295"/>
        <end position="314"/>
    </location>
</feature>